<comment type="caution">
    <text evidence="2">The sequence shown here is derived from an EMBL/GenBank/DDBJ whole genome shotgun (WGS) entry which is preliminary data.</text>
</comment>
<accession>A0ABW3XRR9</accession>
<proteinExistence type="predicted"/>
<evidence type="ECO:0000256" key="1">
    <source>
        <dbReference type="SAM" id="MobiDB-lite"/>
    </source>
</evidence>
<gene>
    <name evidence="2" type="ORF">ACFQ5X_38375</name>
</gene>
<keyword evidence="3" id="KW-1185">Reference proteome</keyword>
<protein>
    <recommendedName>
        <fullName evidence="4">Lipoprotein</fullName>
    </recommendedName>
</protein>
<feature type="region of interest" description="Disordered" evidence="1">
    <location>
        <begin position="40"/>
        <end position="67"/>
    </location>
</feature>
<dbReference type="Proteomes" id="UP001597058">
    <property type="component" value="Unassembled WGS sequence"/>
</dbReference>
<sequence>MIRRRHLTRYGDDISPSTGAIGRTRVLGLIVGACLAATGCSSTGDSARPSAAPAGGTGRPSASAPGPRQAYYAGFAVGKRLFEDGGKGSAVREVTSGCVRRSLTAKPTAVVDLDRGAWVLGCKQGSGNGTPNPPSGPVTRREPDADLLHRFASWARKNEVADSARHLTGVTLVHLDAGEYDVELTTTYTAGADGPGVRRLPRDFARWWDGDDGDGTTWNLVVADTEGQRLATRDLHSQEESS</sequence>
<evidence type="ECO:0000313" key="3">
    <source>
        <dbReference type="Proteomes" id="UP001597058"/>
    </source>
</evidence>
<dbReference type="EMBL" id="JBHTMM010000086">
    <property type="protein sequence ID" value="MFD1311656.1"/>
    <property type="molecule type" value="Genomic_DNA"/>
</dbReference>
<reference evidence="3" key="1">
    <citation type="journal article" date="2019" name="Int. J. Syst. Evol. Microbiol.">
        <title>The Global Catalogue of Microorganisms (GCM) 10K type strain sequencing project: providing services to taxonomists for standard genome sequencing and annotation.</title>
        <authorList>
            <consortium name="The Broad Institute Genomics Platform"/>
            <consortium name="The Broad Institute Genome Sequencing Center for Infectious Disease"/>
            <person name="Wu L."/>
            <person name="Ma J."/>
        </authorList>
    </citation>
    <scope>NUCLEOTIDE SEQUENCE [LARGE SCALE GENOMIC DNA]</scope>
    <source>
        <strain evidence="3">CGMCC 4.7020</strain>
    </source>
</reference>
<name>A0ABW3XRR9_9ACTN</name>
<dbReference type="RefSeq" id="WP_381330380.1">
    <property type="nucleotide sequence ID" value="NZ_JBHTMM010000086.1"/>
</dbReference>
<evidence type="ECO:0000313" key="2">
    <source>
        <dbReference type="EMBL" id="MFD1311656.1"/>
    </source>
</evidence>
<evidence type="ECO:0008006" key="4">
    <source>
        <dbReference type="Google" id="ProtNLM"/>
    </source>
</evidence>
<organism evidence="2 3">
    <name type="scientific">Streptomyces kaempferi</name>
    <dbReference type="NCBI Taxonomy" id="333725"/>
    <lineage>
        <taxon>Bacteria</taxon>
        <taxon>Bacillati</taxon>
        <taxon>Actinomycetota</taxon>
        <taxon>Actinomycetes</taxon>
        <taxon>Kitasatosporales</taxon>
        <taxon>Streptomycetaceae</taxon>
        <taxon>Streptomyces</taxon>
    </lineage>
</organism>